<dbReference type="GO" id="GO:0006526">
    <property type="term" value="P:L-arginine biosynthetic process"/>
    <property type="evidence" value="ECO:0007669"/>
    <property type="project" value="UniProtKB-UniPathway"/>
</dbReference>
<keyword evidence="7" id="KW-0028">Amino-acid biosynthesis</keyword>
<keyword evidence="6 7" id="KW-0804">Transcription</keyword>
<dbReference type="RefSeq" id="WP_047768899.1">
    <property type="nucleotide sequence ID" value="NZ_AZGM01000016.1"/>
</dbReference>
<evidence type="ECO:0000256" key="6">
    <source>
        <dbReference type="ARBA" id="ARBA00023163"/>
    </source>
</evidence>
<dbReference type="GO" id="GO:0051259">
    <property type="term" value="P:protein complex oligomerization"/>
    <property type="evidence" value="ECO:0007669"/>
    <property type="project" value="InterPro"/>
</dbReference>
<gene>
    <name evidence="7" type="primary">argR</name>
    <name evidence="10" type="ORF">FD32_GL000771</name>
</gene>
<proteinExistence type="inferred from homology"/>
<dbReference type="EMBL" id="AZGM01000016">
    <property type="protein sequence ID" value="KRM30048.1"/>
    <property type="molecule type" value="Genomic_DNA"/>
</dbReference>
<dbReference type="InterPro" id="IPR036251">
    <property type="entry name" value="Arg_repress_C_sf"/>
</dbReference>
<feature type="domain" description="Arginine repressor C-terminal" evidence="9">
    <location>
        <begin position="80"/>
        <end position="146"/>
    </location>
</feature>
<dbReference type="GO" id="GO:0034618">
    <property type="term" value="F:arginine binding"/>
    <property type="evidence" value="ECO:0007669"/>
    <property type="project" value="InterPro"/>
</dbReference>
<dbReference type="SUPFAM" id="SSF46785">
    <property type="entry name" value="Winged helix' DNA-binding domain"/>
    <property type="match status" value="1"/>
</dbReference>
<dbReference type="PRINTS" id="PR01467">
    <property type="entry name" value="ARGREPRESSOR"/>
</dbReference>
<keyword evidence="3 7" id="KW-0963">Cytoplasm</keyword>
<dbReference type="HAMAP" id="MF_00173">
    <property type="entry name" value="Arg_repressor"/>
    <property type="match status" value="1"/>
</dbReference>
<dbReference type="PANTHER" id="PTHR34471">
    <property type="entry name" value="ARGININE REPRESSOR"/>
    <property type="match status" value="1"/>
</dbReference>
<dbReference type="GO" id="GO:1900079">
    <property type="term" value="P:regulation of arginine biosynthetic process"/>
    <property type="evidence" value="ECO:0007669"/>
    <property type="project" value="UniProtKB-UniRule"/>
</dbReference>
<keyword evidence="7" id="KW-0678">Repressor</keyword>
<protein>
    <recommendedName>
        <fullName evidence="7">Arginine repressor</fullName>
    </recommendedName>
</protein>
<dbReference type="PANTHER" id="PTHR34471:SF1">
    <property type="entry name" value="ARGININE REPRESSOR"/>
    <property type="match status" value="1"/>
</dbReference>
<dbReference type="InterPro" id="IPR020900">
    <property type="entry name" value="Arg_repress_DNA-bd"/>
</dbReference>
<keyword evidence="11" id="KW-1185">Reference proteome</keyword>
<dbReference type="InterPro" id="IPR020899">
    <property type="entry name" value="Arg_repress_C"/>
</dbReference>
<comment type="pathway">
    <text evidence="7">Amino-acid biosynthesis; L-arginine biosynthesis [regulation].</text>
</comment>
<dbReference type="InterPro" id="IPR036390">
    <property type="entry name" value="WH_DNA-bd_sf"/>
</dbReference>
<comment type="function">
    <text evidence="7">Regulates arginine biosynthesis genes.</text>
</comment>
<evidence type="ECO:0000313" key="10">
    <source>
        <dbReference type="EMBL" id="KRM30048.1"/>
    </source>
</evidence>
<dbReference type="Proteomes" id="UP000051412">
    <property type="component" value="Unassembled WGS sequence"/>
</dbReference>
<name>A0A0R1XIN1_9LACO</name>
<feature type="domain" description="Arginine repressor DNA-binding" evidence="8">
    <location>
        <begin position="1"/>
        <end position="68"/>
    </location>
</feature>
<dbReference type="GO" id="GO:0003700">
    <property type="term" value="F:DNA-binding transcription factor activity"/>
    <property type="evidence" value="ECO:0007669"/>
    <property type="project" value="UniProtKB-UniRule"/>
</dbReference>
<dbReference type="GO" id="GO:0003677">
    <property type="term" value="F:DNA binding"/>
    <property type="evidence" value="ECO:0007669"/>
    <property type="project" value="UniProtKB-KW"/>
</dbReference>
<keyword evidence="4 7" id="KW-0805">Transcription regulation</keyword>
<organism evidence="10 11">
    <name type="scientific">Limosilactobacillus panis DSM 6035</name>
    <dbReference type="NCBI Taxonomy" id="1423782"/>
    <lineage>
        <taxon>Bacteria</taxon>
        <taxon>Bacillati</taxon>
        <taxon>Bacillota</taxon>
        <taxon>Bacilli</taxon>
        <taxon>Lactobacillales</taxon>
        <taxon>Lactobacillaceae</taxon>
        <taxon>Limosilactobacillus</taxon>
    </lineage>
</organism>
<sequence length="152" mass="16862">MKKADRQKKIREIITDNSIERQEDLVEKLNDLGLQVTQATISRDIKEMQLVKIPAEGGGYRYGLPARQHNDDAGQLGATLHDSLLELKQDDRFLALAVRPGNGPVVATLIRRLKDEAVFTTIGDDSNVLVVCMSAGAAKHLADRFNELAQRE</sequence>
<accession>A0A0R1XIN1</accession>
<evidence type="ECO:0000256" key="3">
    <source>
        <dbReference type="ARBA" id="ARBA00022490"/>
    </source>
</evidence>
<evidence type="ECO:0000256" key="5">
    <source>
        <dbReference type="ARBA" id="ARBA00023125"/>
    </source>
</evidence>
<comment type="subcellular location">
    <subcellularLocation>
        <location evidence="1 7">Cytoplasm</location>
    </subcellularLocation>
</comment>
<dbReference type="InterPro" id="IPR036388">
    <property type="entry name" value="WH-like_DNA-bd_sf"/>
</dbReference>
<keyword evidence="5 7" id="KW-0238">DNA-binding</keyword>
<comment type="similarity">
    <text evidence="2 7">Belongs to the ArgR family.</text>
</comment>
<keyword evidence="7" id="KW-0055">Arginine biosynthesis</keyword>
<evidence type="ECO:0000313" key="11">
    <source>
        <dbReference type="Proteomes" id="UP000051412"/>
    </source>
</evidence>
<dbReference type="Gene3D" id="3.30.1360.40">
    <property type="match status" value="1"/>
</dbReference>
<dbReference type="GO" id="GO:0005737">
    <property type="term" value="C:cytoplasm"/>
    <property type="evidence" value="ECO:0007669"/>
    <property type="project" value="UniProtKB-SubCell"/>
</dbReference>
<dbReference type="InterPro" id="IPR001669">
    <property type="entry name" value="Arg_repress"/>
</dbReference>
<dbReference type="Pfam" id="PF02863">
    <property type="entry name" value="Arg_repressor_C"/>
    <property type="match status" value="1"/>
</dbReference>
<evidence type="ECO:0000256" key="1">
    <source>
        <dbReference type="ARBA" id="ARBA00004496"/>
    </source>
</evidence>
<evidence type="ECO:0000259" key="9">
    <source>
        <dbReference type="Pfam" id="PF02863"/>
    </source>
</evidence>
<dbReference type="Gene3D" id="1.10.10.10">
    <property type="entry name" value="Winged helix-like DNA-binding domain superfamily/Winged helix DNA-binding domain"/>
    <property type="match status" value="1"/>
</dbReference>
<evidence type="ECO:0000256" key="4">
    <source>
        <dbReference type="ARBA" id="ARBA00023015"/>
    </source>
</evidence>
<dbReference type="OrthoDB" id="9807089at2"/>
<evidence type="ECO:0000256" key="7">
    <source>
        <dbReference type="HAMAP-Rule" id="MF_00173"/>
    </source>
</evidence>
<dbReference type="AlphaFoldDB" id="A0A0R1XIN1"/>
<evidence type="ECO:0000256" key="2">
    <source>
        <dbReference type="ARBA" id="ARBA00008316"/>
    </source>
</evidence>
<dbReference type="PATRIC" id="fig|1423782.4.peg.795"/>
<dbReference type="STRING" id="1423782.FD32_GL000771"/>
<evidence type="ECO:0000259" key="8">
    <source>
        <dbReference type="Pfam" id="PF01316"/>
    </source>
</evidence>
<dbReference type="Pfam" id="PF01316">
    <property type="entry name" value="Arg_repressor"/>
    <property type="match status" value="1"/>
</dbReference>
<reference evidence="10 11" key="1">
    <citation type="journal article" date="2015" name="Genome Announc.">
        <title>Expanding the biotechnology potential of lactobacilli through comparative genomics of 213 strains and associated genera.</title>
        <authorList>
            <person name="Sun Z."/>
            <person name="Harris H.M."/>
            <person name="McCann A."/>
            <person name="Guo C."/>
            <person name="Argimon S."/>
            <person name="Zhang W."/>
            <person name="Yang X."/>
            <person name="Jeffery I.B."/>
            <person name="Cooney J.C."/>
            <person name="Kagawa T.F."/>
            <person name="Liu W."/>
            <person name="Song Y."/>
            <person name="Salvetti E."/>
            <person name="Wrobel A."/>
            <person name="Rasinkangas P."/>
            <person name="Parkhill J."/>
            <person name="Rea M.C."/>
            <person name="O'Sullivan O."/>
            <person name="Ritari J."/>
            <person name="Douillard F.P."/>
            <person name="Paul Ross R."/>
            <person name="Yang R."/>
            <person name="Briner A.E."/>
            <person name="Felis G.E."/>
            <person name="de Vos W.M."/>
            <person name="Barrangou R."/>
            <person name="Klaenhammer T.R."/>
            <person name="Caufield P.W."/>
            <person name="Cui Y."/>
            <person name="Zhang H."/>
            <person name="O'Toole P.W."/>
        </authorList>
    </citation>
    <scope>NUCLEOTIDE SEQUENCE [LARGE SCALE GENOMIC DNA]</scope>
    <source>
        <strain evidence="10 11">DSM 6035</strain>
    </source>
</reference>
<dbReference type="UniPathway" id="UPA00068"/>
<comment type="caution">
    <text evidence="10">The sequence shown here is derived from an EMBL/GenBank/DDBJ whole genome shotgun (WGS) entry which is preliminary data.</text>
</comment>
<dbReference type="SUPFAM" id="SSF55252">
    <property type="entry name" value="C-terminal domain of arginine repressor"/>
    <property type="match status" value="1"/>
</dbReference>